<evidence type="ECO:0000256" key="3">
    <source>
        <dbReference type="ARBA" id="ARBA00012985"/>
    </source>
</evidence>
<dbReference type="AlphaFoldDB" id="A0A1A9V1W4"/>
<dbReference type="EnsemblMetazoa" id="GAUT023143-RA">
    <property type="protein sequence ID" value="GAUT023143-PA"/>
    <property type="gene ID" value="GAUT023143"/>
</dbReference>
<dbReference type="VEuPathDB" id="VectorBase:GAUT023143"/>
<dbReference type="PANTHER" id="PTHR43347:SF3">
    <property type="entry name" value="ACYL-COA SYNTHETASE SHORT-CHAIN FAMILY MEMBER 3, MITOCHONDRIAL"/>
    <property type="match status" value="1"/>
</dbReference>
<feature type="domain" description="AMP-binding enzyme C-terminal" evidence="12">
    <location>
        <begin position="567"/>
        <end position="645"/>
    </location>
</feature>
<evidence type="ECO:0000256" key="10">
    <source>
        <dbReference type="SAM" id="MobiDB-lite"/>
    </source>
</evidence>
<accession>A0A1A9V1W4</accession>
<evidence type="ECO:0000256" key="1">
    <source>
        <dbReference type="ARBA" id="ARBA00001884"/>
    </source>
</evidence>
<dbReference type="Gene3D" id="3.40.50.12780">
    <property type="entry name" value="N-terminal domain of ligase-like"/>
    <property type="match status" value="1"/>
</dbReference>
<evidence type="ECO:0000256" key="2">
    <source>
        <dbReference type="ARBA" id="ARBA00006432"/>
    </source>
</evidence>
<evidence type="ECO:0000256" key="6">
    <source>
        <dbReference type="ARBA" id="ARBA00040004"/>
    </source>
</evidence>
<sequence length="700" mass="77966">MSSSCRRPPQNFGEISSPLNATPLRDLPDDVHDPIYMDCYRRSLESPEEFWDELGHLVDWFKPWDTVLDNSNAPFTKWYSGGYLNACYNAVDRHILAGKGTKVALIHDSPLTNTIRHVTYQELYDKINKLAGGISSLGVKRGDKVVIYMPLIPEAIIAMLATARLGAIHSVVFGGFAASELCTRIEHAKPKVIIAANCGVEPGKIIPYLDILHNALCISKWKPTCNVIFQRSKILTSTLKEKTDLDWDVLQVLGEPVDCVPVEANDPLYILYTSGTTDKPKGVQRPIGGHLVILMYTMKMIYGVNPDEVWWGASDLGWVVGHSYICYGPLLYGATSVMYEGKPDRTPDAEQYYRIIEQHRVVSLFSVPTAFRVLRRTDPDCKCGKKYSLKSLRSIFIAGEHCDLETKGWIEKTFKVPVLNNWWQTETGSAVTATCMGFKHSLNPPKFTTGLPFVGYNSKQSVQVSTVGSFKIRMCSFFPVKILQPDGTECQTSKLGRIVLKLPLPPGNMSTLYGNNELYKKIYFSKYPGYYDTMDAGYKDENGYIYVTARDDDIINVAGHRISTSSLEDAVLRHSDVMDAAVFGVPEPTKGQVPLCLFVPRAECAKSNVKIAAEIIQNIRNIVGPIASFRLAAPVHGLPRTRSGKTMRKALADFAKNELVVLPATIEDPSVFKDIRRALQSLGYALSTPEPITEKNDLNQ</sequence>
<feature type="domain" description="AMP-dependent synthetase/ligase" evidence="11">
    <location>
        <begin position="99"/>
        <end position="454"/>
    </location>
</feature>
<evidence type="ECO:0000256" key="9">
    <source>
        <dbReference type="ARBA" id="ARBA00049004"/>
    </source>
</evidence>
<proteinExistence type="inferred from homology"/>
<feature type="region of interest" description="Disordered" evidence="10">
    <location>
        <begin position="1"/>
        <end position="26"/>
    </location>
</feature>
<comment type="catalytic activity">
    <reaction evidence="9">
        <text>propanoate + ATP + CoA = propanoyl-CoA + AMP + diphosphate</text>
        <dbReference type="Rhea" id="RHEA:20373"/>
        <dbReference type="ChEBI" id="CHEBI:17272"/>
        <dbReference type="ChEBI" id="CHEBI:30616"/>
        <dbReference type="ChEBI" id="CHEBI:33019"/>
        <dbReference type="ChEBI" id="CHEBI:57287"/>
        <dbReference type="ChEBI" id="CHEBI:57392"/>
        <dbReference type="ChEBI" id="CHEBI:456215"/>
        <dbReference type="EC" id="6.2.1.17"/>
    </reaction>
    <physiologicalReaction direction="left-to-right" evidence="9">
        <dbReference type="Rhea" id="RHEA:20374"/>
    </physiologicalReaction>
</comment>
<reference evidence="14" key="1">
    <citation type="submission" date="2020-05" db="UniProtKB">
        <authorList>
            <consortium name="EnsemblMetazoa"/>
        </authorList>
    </citation>
    <scope>IDENTIFICATION</scope>
    <source>
        <strain evidence="14">TTRI</strain>
    </source>
</reference>
<feature type="domain" description="Acetyl-coenzyme A synthetase N-terminal" evidence="13">
    <location>
        <begin position="36"/>
        <end position="90"/>
    </location>
</feature>
<evidence type="ECO:0000259" key="13">
    <source>
        <dbReference type="Pfam" id="PF16177"/>
    </source>
</evidence>
<dbReference type="GO" id="GO:0050218">
    <property type="term" value="F:propionate-CoA ligase activity"/>
    <property type="evidence" value="ECO:0007669"/>
    <property type="project" value="UniProtKB-EC"/>
</dbReference>
<name>A0A1A9V1W4_GLOAU</name>
<evidence type="ECO:0000256" key="7">
    <source>
        <dbReference type="ARBA" id="ARBA00042755"/>
    </source>
</evidence>
<evidence type="ECO:0000256" key="4">
    <source>
        <dbReference type="ARBA" id="ARBA00013275"/>
    </source>
</evidence>
<dbReference type="Gene3D" id="3.30.300.30">
    <property type="match status" value="1"/>
</dbReference>
<dbReference type="EC" id="6.2.1.1" evidence="4"/>
<dbReference type="GO" id="GO:0005759">
    <property type="term" value="C:mitochondrial matrix"/>
    <property type="evidence" value="ECO:0007669"/>
    <property type="project" value="TreeGrafter"/>
</dbReference>
<dbReference type="FunFam" id="3.40.50.12780:FF:000011">
    <property type="entry name" value="Acetyl-coenzyme A synthetase 2-like, mitochondrial"/>
    <property type="match status" value="1"/>
</dbReference>
<comment type="catalytic activity">
    <reaction evidence="1">
        <text>acetate + ATP + CoA = acetyl-CoA + AMP + diphosphate</text>
        <dbReference type="Rhea" id="RHEA:23176"/>
        <dbReference type="ChEBI" id="CHEBI:30089"/>
        <dbReference type="ChEBI" id="CHEBI:30616"/>
        <dbReference type="ChEBI" id="CHEBI:33019"/>
        <dbReference type="ChEBI" id="CHEBI:57287"/>
        <dbReference type="ChEBI" id="CHEBI:57288"/>
        <dbReference type="ChEBI" id="CHEBI:456215"/>
        <dbReference type="EC" id="6.2.1.1"/>
    </reaction>
    <physiologicalReaction direction="left-to-right" evidence="1">
        <dbReference type="Rhea" id="RHEA:23177"/>
    </physiologicalReaction>
</comment>
<dbReference type="InterPro" id="IPR042099">
    <property type="entry name" value="ANL_N_sf"/>
</dbReference>
<evidence type="ECO:0000259" key="11">
    <source>
        <dbReference type="Pfam" id="PF00501"/>
    </source>
</evidence>
<evidence type="ECO:0000256" key="8">
    <source>
        <dbReference type="ARBA" id="ARBA00047935"/>
    </source>
</evidence>
<dbReference type="Pfam" id="PF16177">
    <property type="entry name" value="ACAS_N"/>
    <property type="match status" value="1"/>
</dbReference>
<evidence type="ECO:0000259" key="12">
    <source>
        <dbReference type="Pfam" id="PF13193"/>
    </source>
</evidence>
<dbReference type="InterPro" id="IPR025110">
    <property type="entry name" value="AMP-bd_C"/>
</dbReference>
<comment type="catalytic activity">
    <reaction evidence="8">
        <text>butanoate + ATP + CoA = butanoyl-CoA + AMP + diphosphate</text>
        <dbReference type="Rhea" id="RHEA:46172"/>
        <dbReference type="ChEBI" id="CHEBI:17968"/>
        <dbReference type="ChEBI" id="CHEBI:30616"/>
        <dbReference type="ChEBI" id="CHEBI:33019"/>
        <dbReference type="ChEBI" id="CHEBI:57287"/>
        <dbReference type="ChEBI" id="CHEBI:57371"/>
        <dbReference type="ChEBI" id="CHEBI:456215"/>
    </reaction>
    <physiologicalReaction direction="left-to-right" evidence="8">
        <dbReference type="Rhea" id="RHEA:46173"/>
    </physiologicalReaction>
</comment>
<protein>
    <recommendedName>
        <fullName evidence="6">Acyl-CoA synthetase short-chain family member 3, mitochondrial</fullName>
        <ecNumber evidence="4">6.2.1.1</ecNumber>
        <ecNumber evidence="3">6.2.1.17</ecNumber>
    </recommendedName>
    <alternativeName>
        <fullName evidence="7">Acetate--CoA ligase 3</fullName>
    </alternativeName>
    <alternativeName>
        <fullName evidence="5">Propionate--CoA ligase</fullName>
    </alternativeName>
</protein>
<dbReference type="Proteomes" id="UP000078200">
    <property type="component" value="Unassembled WGS sequence"/>
</dbReference>
<dbReference type="InterPro" id="IPR045851">
    <property type="entry name" value="AMP-bd_C_sf"/>
</dbReference>
<keyword evidence="15" id="KW-1185">Reference proteome</keyword>
<dbReference type="EC" id="6.2.1.17" evidence="3"/>
<dbReference type="InterPro" id="IPR000873">
    <property type="entry name" value="AMP-dep_synth/lig_dom"/>
</dbReference>
<dbReference type="PANTHER" id="PTHR43347">
    <property type="entry name" value="ACYL-COA SYNTHETASE"/>
    <property type="match status" value="1"/>
</dbReference>
<dbReference type="InterPro" id="IPR032387">
    <property type="entry name" value="ACAS_N"/>
</dbReference>
<evidence type="ECO:0000256" key="5">
    <source>
        <dbReference type="ARBA" id="ARBA00029726"/>
    </source>
</evidence>
<organism evidence="14 15">
    <name type="scientific">Glossina austeni</name>
    <name type="common">Savannah tsetse fly</name>
    <dbReference type="NCBI Taxonomy" id="7395"/>
    <lineage>
        <taxon>Eukaryota</taxon>
        <taxon>Metazoa</taxon>
        <taxon>Ecdysozoa</taxon>
        <taxon>Arthropoda</taxon>
        <taxon>Hexapoda</taxon>
        <taxon>Insecta</taxon>
        <taxon>Pterygota</taxon>
        <taxon>Neoptera</taxon>
        <taxon>Endopterygota</taxon>
        <taxon>Diptera</taxon>
        <taxon>Brachycera</taxon>
        <taxon>Muscomorpha</taxon>
        <taxon>Hippoboscoidea</taxon>
        <taxon>Glossinidae</taxon>
        <taxon>Glossina</taxon>
    </lineage>
</organism>
<dbReference type="SUPFAM" id="SSF56801">
    <property type="entry name" value="Acetyl-CoA synthetase-like"/>
    <property type="match status" value="1"/>
</dbReference>
<dbReference type="STRING" id="7395.A0A1A9V1W4"/>
<dbReference type="GO" id="GO:0003987">
    <property type="term" value="F:acetate-CoA ligase activity"/>
    <property type="evidence" value="ECO:0007669"/>
    <property type="project" value="UniProtKB-EC"/>
</dbReference>
<dbReference type="Pfam" id="PF00501">
    <property type="entry name" value="AMP-binding"/>
    <property type="match status" value="1"/>
</dbReference>
<dbReference type="Pfam" id="PF13193">
    <property type="entry name" value="AMP-binding_C"/>
    <property type="match status" value="1"/>
</dbReference>
<evidence type="ECO:0000313" key="14">
    <source>
        <dbReference type="EnsemblMetazoa" id="GAUT023143-PA"/>
    </source>
</evidence>
<evidence type="ECO:0000313" key="15">
    <source>
        <dbReference type="Proteomes" id="UP000078200"/>
    </source>
</evidence>
<comment type="similarity">
    <text evidence="2">Belongs to the ATP-dependent AMP-binding enzyme family.</text>
</comment>